<sequence>MPDRNPSQPRPSANLGSGPHRDGHGPHRCLNSLRRSWAGHFDARTPCSFASHSVLVERLDTTRGASRVP</sequence>
<dbReference type="Proteomes" id="UP000516437">
    <property type="component" value="Chromosome 1"/>
</dbReference>
<feature type="region of interest" description="Disordered" evidence="1">
    <location>
        <begin position="1"/>
        <end position="29"/>
    </location>
</feature>
<dbReference type="AlphaFoldDB" id="A0A6A1WPP9"/>
<feature type="compositionally biased region" description="Polar residues" evidence="1">
    <location>
        <begin position="1"/>
        <end position="15"/>
    </location>
</feature>
<accession>A0A6A1WPP9</accession>
<gene>
    <name evidence="2" type="ORF">CJ030_MR1G028630</name>
</gene>
<organism evidence="2 3">
    <name type="scientific">Morella rubra</name>
    <name type="common">Chinese bayberry</name>
    <dbReference type="NCBI Taxonomy" id="262757"/>
    <lineage>
        <taxon>Eukaryota</taxon>
        <taxon>Viridiplantae</taxon>
        <taxon>Streptophyta</taxon>
        <taxon>Embryophyta</taxon>
        <taxon>Tracheophyta</taxon>
        <taxon>Spermatophyta</taxon>
        <taxon>Magnoliopsida</taxon>
        <taxon>eudicotyledons</taxon>
        <taxon>Gunneridae</taxon>
        <taxon>Pentapetalae</taxon>
        <taxon>rosids</taxon>
        <taxon>fabids</taxon>
        <taxon>Fagales</taxon>
        <taxon>Myricaceae</taxon>
        <taxon>Morella</taxon>
    </lineage>
</organism>
<dbReference type="EMBL" id="RXIC02000019">
    <property type="protein sequence ID" value="KAB1224780.1"/>
    <property type="molecule type" value="Genomic_DNA"/>
</dbReference>
<evidence type="ECO:0000313" key="2">
    <source>
        <dbReference type="EMBL" id="KAB1224780.1"/>
    </source>
</evidence>
<evidence type="ECO:0000256" key="1">
    <source>
        <dbReference type="SAM" id="MobiDB-lite"/>
    </source>
</evidence>
<keyword evidence="3" id="KW-1185">Reference proteome</keyword>
<proteinExistence type="predicted"/>
<protein>
    <submittedName>
        <fullName evidence="2">Uncharacterized protein</fullName>
    </submittedName>
</protein>
<name>A0A6A1WPP9_9ROSI</name>
<reference evidence="2 3" key="1">
    <citation type="journal article" date="2019" name="Plant Biotechnol. J.">
        <title>The red bayberry genome and genetic basis of sex determination.</title>
        <authorList>
            <person name="Jia H.M."/>
            <person name="Jia H.J."/>
            <person name="Cai Q.L."/>
            <person name="Wang Y."/>
            <person name="Zhao H.B."/>
            <person name="Yang W.F."/>
            <person name="Wang G.Y."/>
            <person name="Li Y.H."/>
            <person name="Zhan D.L."/>
            <person name="Shen Y.T."/>
            <person name="Niu Q.F."/>
            <person name="Chang L."/>
            <person name="Qiu J."/>
            <person name="Zhao L."/>
            <person name="Xie H.B."/>
            <person name="Fu W.Y."/>
            <person name="Jin J."/>
            <person name="Li X.W."/>
            <person name="Jiao Y."/>
            <person name="Zhou C.C."/>
            <person name="Tu T."/>
            <person name="Chai C.Y."/>
            <person name="Gao J.L."/>
            <person name="Fan L.J."/>
            <person name="van de Weg E."/>
            <person name="Wang J.Y."/>
            <person name="Gao Z.S."/>
        </authorList>
    </citation>
    <scope>NUCLEOTIDE SEQUENCE [LARGE SCALE GENOMIC DNA]</scope>
    <source>
        <tissue evidence="2">Leaves</tissue>
    </source>
</reference>
<comment type="caution">
    <text evidence="2">The sequence shown here is derived from an EMBL/GenBank/DDBJ whole genome shotgun (WGS) entry which is preliminary data.</text>
</comment>
<evidence type="ECO:0000313" key="3">
    <source>
        <dbReference type="Proteomes" id="UP000516437"/>
    </source>
</evidence>